<dbReference type="PANTHER" id="PTHR11228">
    <property type="entry name" value="RADICAL SAM DOMAIN PROTEIN"/>
    <property type="match status" value="1"/>
</dbReference>
<dbReference type="PROSITE" id="PS51918">
    <property type="entry name" value="RADICAL_SAM"/>
    <property type="match status" value="1"/>
</dbReference>
<dbReference type="AlphaFoldDB" id="I2Q7J2"/>
<keyword evidence="5" id="KW-0408">Iron</keyword>
<dbReference type="GO" id="GO:0051536">
    <property type="term" value="F:iron-sulfur cluster binding"/>
    <property type="evidence" value="ECO:0007669"/>
    <property type="project" value="UniProtKB-KW"/>
</dbReference>
<dbReference type="STRING" id="596152.DesU5LDRAFT_0023"/>
<reference evidence="8" key="1">
    <citation type="submission" date="2011-11" db="EMBL/GenBank/DDBJ databases">
        <title>Improved High-Quality Draft sequence of Desulfovibrio sp. U5L.</title>
        <authorList>
            <consortium name="US DOE Joint Genome Institute"/>
            <person name="Lucas S."/>
            <person name="Han J."/>
            <person name="Lapidus A."/>
            <person name="Cheng J.-F."/>
            <person name="Goodwin L."/>
            <person name="Pitluck S."/>
            <person name="Peters L."/>
            <person name="Ovchinnikova G."/>
            <person name="Held B."/>
            <person name="Detter J.C."/>
            <person name="Han C."/>
            <person name="Tapia R."/>
            <person name="Land M."/>
            <person name="Hauser L."/>
            <person name="Kyrpides N."/>
            <person name="Ivanova N."/>
            <person name="Pagani I."/>
            <person name="Gabster J."/>
            <person name="Walker C."/>
            <person name="Stolyar S."/>
            <person name="Stahl D."/>
            <person name="Arkin A."/>
            <person name="Dehal P."/>
            <person name="Hazen T."/>
            <person name="Woyke T."/>
        </authorList>
    </citation>
    <scope>NUCLEOTIDE SEQUENCE [LARGE SCALE GENOMIC DNA]</scope>
    <source>
        <strain evidence="8">U5L</strain>
    </source>
</reference>
<dbReference type="EMBL" id="JH600067">
    <property type="protein sequence ID" value="EIG55748.1"/>
    <property type="molecule type" value="Genomic_DNA"/>
</dbReference>
<evidence type="ECO:0000256" key="2">
    <source>
        <dbReference type="ARBA" id="ARBA00022485"/>
    </source>
</evidence>
<dbReference type="HOGENOM" id="CLU_009273_1_1_7"/>
<dbReference type="GO" id="GO:0003824">
    <property type="term" value="F:catalytic activity"/>
    <property type="evidence" value="ECO:0007669"/>
    <property type="project" value="InterPro"/>
</dbReference>
<sequence length="362" mass="39804">MYTDNMKVLNRLANQVYAANSVGAVASFPEVITVAVSSVCNYRCLMCAEWRKPQREELSPEIIEKLEDVLPFVSTLYVTGGEPLLYPHLDRLLATASRHGCSLQLVTNGALLDAKRAVTLLGHGLEKLKFSLDAVRPATYKKIRGGDLNKVLDNLRHAVALRNASGLPGPYVEVGFVAMRSNIDELPKFVFMARKLGVDVIYVSYMAAHHADAFDESLFFDQARSDKLMIMAARVAREIGVTLNLPPLFQGNEAAEGLESFRSARELCHEPWRSMFLWPDGSVSMCCGGGGGCGSLADGSFTAMWNHPARVQARTKVNTDNPPKACASCFTNKQQPNRLETHFTDAALRQRAEELGKELPVA</sequence>
<evidence type="ECO:0000256" key="1">
    <source>
        <dbReference type="ARBA" id="ARBA00001966"/>
    </source>
</evidence>
<organism evidence="8">
    <name type="scientific">Desulfovibrio sp. U5L</name>
    <dbReference type="NCBI Taxonomy" id="596152"/>
    <lineage>
        <taxon>Bacteria</taxon>
        <taxon>Pseudomonadati</taxon>
        <taxon>Thermodesulfobacteriota</taxon>
        <taxon>Desulfovibrionia</taxon>
        <taxon>Desulfovibrionales</taxon>
        <taxon>Desulfovibrionaceae</taxon>
        <taxon>Desulfovibrio</taxon>
    </lineage>
</organism>
<dbReference type="PANTHER" id="PTHR11228:SF34">
    <property type="entry name" value="TUNGSTEN-CONTAINING ALDEHYDE FERREDOXIN OXIDOREDUCTASE COFACTOR MODIFYING PROTEIN"/>
    <property type="match status" value="1"/>
</dbReference>
<dbReference type="Gene3D" id="3.20.20.70">
    <property type="entry name" value="Aldolase class I"/>
    <property type="match status" value="1"/>
</dbReference>
<dbReference type="SFLD" id="SFLDG01067">
    <property type="entry name" value="SPASM/twitch_domain_containing"/>
    <property type="match status" value="1"/>
</dbReference>
<keyword evidence="3" id="KW-0949">S-adenosyl-L-methionine</keyword>
<evidence type="ECO:0000256" key="4">
    <source>
        <dbReference type="ARBA" id="ARBA00022723"/>
    </source>
</evidence>
<accession>I2Q7J2</accession>
<comment type="cofactor">
    <cofactor evidence="1">
        <name>[4Fe-4S] cluster</name>
        <dbReference type="ChEBI" id="CHEBI:49883"/>
    </cofactor>
</comment>
<dbReference type="CDD" id="cd01335">
    <property type="entry name" value="Radical_SAM"/>
    <property type="match status" value="1"/>
</dbReference>
<evidence type="ECO:0000313" key="8">
    <source>
        <dbReference type="EMBL" id="EIG55748.1"/>
    </source>
</evidence>
<dbReference type="eggNOG" id="COG0535">
    <property type="taxonomic scope" value="Bacteria"/>
</dbReference>
<dbReference type="InterPro" id="IPR050377">
    <property type="entry name" value="Radical_SAM_PqqE_MftC-like"/>
</dbReference>
<dbReference type="InterPro" id="IPR034391">
    <property type="entry name" value="AdoMet-like_SPASM_containing"/>
</dbReference>
<proteinExistence type="predicted"/>
<dbReference type="Pfam" id="PF13186">
    <property type="entry name" value="SPASM"/>
    <property type="match status" value="1"/>
</dbReference>
<dbReference type="InterPro" id="IPR007197">
    <property type="entry name" value="rSAM"/>
</dbReference>
<evidence type="ECO:0000259" key="7">
    <source>
        <dbReference type="PROSITE" id="PS51918"/>
    </source>
</evidence>
<feature type="domain" description="Radical SAM core" evidence="7">
    <location>
        <begin position="26"/>
        <end position="238"/>
    </location>
</feature>
<evidence type="ECO:0000256" key="5">
    <source>
        <dbReference type="ARBA" id="ARBA00023004"/>
    </source>
</evidence>
<dbReference type="SFLD" id="SFLDG01387">
    <property type="entry name" value="BtrN-like_SPASM_domain_contain"/>
    <property type="match status" value="1"/>
</dbReference>
<dbReference type="GO" id="GO:0046872">
    <property type="term" value="F:metal ion binding"/>
    <property type="evidence" value="ECO:0007669"/>
    <property type="project" value="UniProtKB-KW"/>
</dbReference>
<dbReference type="InterPro" id="IPR013785">
    <property type="entry name" value="Aldolase_TIM"/>
</dbReference>
<dbReference type="InterPro" id="IPR006638">
    <property type="entry name" value="Elp3/MiaA/NifB-like_rSAM"/>
</dbReference>
<dbReference type="InterPro" id="IPR023885">
    <property type="entry name" value="4Fe4S-binding_SPASM_dom"/>
</dbReference>
<dbReference type="SMART" id="SM00729">
    <property type="entry name" value="Elp3"/>
    <property type="match status" value="1"/>
</dbReference>
<dbReference type="SUPFAM" id="SSF102114">
    <property type="entry name" value="Radical SAM enzymes"/>
    <property type="match status" value="1"/>
</dbReference>
<dbReference type="SFLD" id="SFLDS00029">
    <property type="entry name" value="Radical_SAM"/>
    <property type="match status" value="1"/>
</dbReference>
<evidence type="ECO:0000256" key="6">
    <source>
        <dbReference type="ARBA" id="ARBA00023014"/>
    </source>
</evidence>
<name>I2Q7J2_9BACT</name>
<dbReference type="CDD" id="cd21109">
    <property type="entry name" value="SPASM"/>
    <property type="match status" value="1"/>
</dbReference>
<dbReference type="InterPro" id="IPR058240">
    <property type="entry name" value="rSAM_sf"/>
</dbReference>
<protein>
    <submittedName>
        <fullName evidence="8">Putative Fe-S oxidoreductase</fullName>
    </submittedName>
</protein>
<evidence type="ECO:0000256" key="3">
    <source>
        <dbReference type="ARBA" id="ARBA00022691"/>
    </source>
</evidence>
<keyword evidence="2" id="KW-0004">4Fe-4S</keyword>
<gene>
    <name evidence="8" type="ORF">DesU5LDRAFT_0023</name>
</gene>
<keyword evidence="4" id="KW-0479">Metal-binding</keyword>
<dbReference type="Pfam" id="PF04055">
    <property type="entry name" value="Radical_SAM"/>
    <property type="match status" value="1"/>
</dbReference>
<keyword evidence="6" id="KW-0411">Iron-sulfur</keyword>